<gene>
    <name evidence="1" type="ORF">D9756_011031</name>
</gene>
<keyword evidence="2" id="KW-1185">Reference proteome</keyword>
<proteinExistence type="predicted"/>
<comment type="caution">
    <text evidence="1">The sequence shown here is derived from an EMBL/GenBank/DDBJ whole genome shotgun (WGS) entry which is preliminary data.</text>
</comment>
<protein>
    <submittedName>
        <fullName evidence="1">Uncharacterized protein</fullName>
    </submittedName>
</protein>
<feature type="non-terminal residue" evidence="1">
    <location>
        <position position="105"/>
    </location>
</feature>
<evidence type="ECO:0000313" key="2">
    <source>
        <dbReference type="Proteomes" id="UP000559027"/>
    </source>
</evidence>
<dbReference type="OrthoDB" id="5337378at2759"/>
<dbReference type="InterPro" id="IPR016024">
    <property type="entry name" value="ARM-type_fold"/>
</dbReference>
<dbReference type="Proteomes" id="UP000559027">
    <property type="component" value="Unassembled WGS sequence"/>
</dbReference>
<dbReference type="AlphaFoldDB" id="A0A8H5CUU2"/>
<reference evidence="1 2" key="1">
    <citation type="journal article" date="2020" name="ISME J.">
        <title>Uncovering the hidden diversity of litter-decomposition mechanisms in mushroom-forming fungi.</title>
        <authorList>
            <person name="Floudas D."/>
            <person name="Bentzer J."/>
            <person name="Ahren D."/>
            <person name="Johansson T."/>
            <person name="Persson P."/>
            <person name="Tunlid A."/>
        </authorList>
    </citation>
    <scope>NUCLEOTIDE SEQUENCE [LARGE SCALE GENOMIC DNA]</scope>
    <source>
        <strain evidence="1 2">CBS 146.42</strain>
    </source>
</reference>
<sequence>ETSLQEAATGALLNLTCRLGVSYTGNQATVIIRILVGLLRSVNSMVQFNCIRALENIADADDYYTWGQMSQAVPALVDRLVQLRQSYTVEVRSRAVRILRDAFRQ</sequence>
<organism evidence="1 2">
    <name type="scientific">Leucocoprinus leucothites</name>
    <dbReference type="NCBI Taxonomy" id="201217"/>
    <lineage>
        <taxon>Eukaryota</taxon>
        <taxon>Fungi</taxon>
        <taxon>Dikarya</taxon>
        <taxon>Basidiomycota</taxon>
        <taxon>Agaricomycotina</taxon>
        <taxon>Agaricomycetes</taxon>
        <taxon>Agaricomycetidae</taxon>
        <taxon>Agaricales</taxon>
        <taxon>Agaricineae</taxon>
        <taxon>Agaricaceae</taxon>
        <taxon>Leucocoprinus</taxon>
    </lineage>
</organism>
<dbReference type="EMBL" id="JAACJO010000028">
    <property type="protein sequence ID" value="KAF5347017.1"/>
    <property type="molecule type" value="Genomic_DNA"/>
</dbReference>
<dbReference type="InterPro" id="IPR000225">
    <property type="entry name" value="Armadillo"/>
</dbReference>
<dbReference type="InterPro" id="IPR011989">
    <property type="entry name" value="ARM-like"/>
</dbReference>
<accession>A0A8H5CUU2</accession>
<name>A0A8H5CUU2_9AGAR</name>
<evidence type="ECO:0000313" key="1">
    <source>
        <dbReference type="EMBL" id="KAF5347017.1"/>
    </source>
</evidence>
<dbReference type="Pfam" id="PF00514">
    <property type="entry name" value="Arm"/>
    <property type="match status" value="1"/>
</dbReference>
<dbReference type="Gene3D" id="1.25.10.10">
    <property type="entry name" value="Leucine-rich Repeat Variant"/>
    <property type="match status" value="1"/>
</dbReference>
<dbReference type="SUPFAM" id="SSF48371">
    <property type="entry name" value="ARM repeat"/>
    <property type="match status" value="1"/>
</dbReference>